<keyword evidence="6 7" id="KW-0414">Isoprene biosynthesis</keyword>
<comment type="similarity">
    <text evidence="7">Belongs to the IspG family.</text>
</comment>
<dbReference type="RefSeq" id="WP_062038034.1">
    <property type="nucleotide sequence ID" value="NZ_DF968182.1"/>
</dbReference>
<dbReference type="GO" id="GO:0051539">
    <property type="term" value="F:4 iron, 4 sulfur cluster binding"/>
    <property type="evidence" value="ECO:0007669"/>
    <property type="project" value="UniProtKB-UniRule"/>
</dbReference>
<dbReference type="InterPro" id="IPR017178">
    <property type="entry name" value="IspG_atypical"/>
</dbReference>
<comment type="catalytic activity">
    <reaction evidence="7">
        <text>(2E)-4-hydroxy-3-methylbut-2-enyl diphosphate + oxidized [flavodoxin] + H2O + 2 H(+) = 2-C-methyl-D-erythritol 2,4-cyclic diphosphate + reduced [flavodoxin]</text>
        <dbReference type="Rhea" id="RHEA:43604"/>
        <dbReference type="Rhea" id="RHEA-COMP:10622"/>
        <dbReference type="Rhea" id="RHEA-COMP:10623"/>
        <dbReference type="ChEBI" id="CHEBI:15377"/>
        <dbReference type="ChEBI" id="CHEBI:15378"/>
        <dbReference type="ChEBI" id="CHEBI:57618"/>
        <dbReference type="ChEBI" id="CHEBI:58210"/>
        <dbReference type="ChEBI" id="CHEBI:58483"/>
        <dbReference type="ChEBI" id="CHEBI:128753"/>
        <dbReference type="EC" id="1.17.7.3"/>
    </reaction>
</comment>
<sequence length="575" mass="62008">MIYQSRVVNIGCLPLGGSHPIRLQSMTNTNTLDTRATVEQAIRMIEAGSELVRITAPGLKEATNLGVIKAELKKRGFEVPLIADIHFNPEAAEIAARLVEKVRINPGNYTDRPSPGKTHWREQEYQQELEHIAVKLTPLLGICRNYGTAIRIGVNHGSLSQRILSRYGDTAEGMVQSALEFTRICHQQGFHNLVLSLKSSNVRVMVEACRQLAEQLTLEGLNYPLHLGVTEAGDGEDGRLKSVSGIGALLARGIGDTIRVSLTEAPEAELPVARAIVSRFHQNLPDGTIARQIRPDLSVNGEISGIRETVTSGPLGGKNPVAVLLKQGDQLLLAGEKGDFTPLPHRVVQAGRPLTGSPQPLMIHADEAYLNAHMPALTETLANDKTIVLLAEAGTTQLRRLANTLQHRSLENPLILKSPVVATSPEDLIAEISLNPGNLLIDGAGDGLCLEAKGLSTETLTTAGFGLLQATRRRISRTEYIACPSCGRTLFHIEETLQQIKARTAHLKGLKIGVMGCIVNGPGEMADADYGYVGSGKGKVTLYKGKTPVKRGIPEKEAVEALIALIKEGGDWKEV</sequence>
<dbReference type="GO" id="GO:0141197">
    <property type="term" value="F:4-hydroxy-3-methylbut-2-enyl-diphosphate synthase activity (flavodoxin)"/>
    <property type="evidence" value="ECO:0007669"/>
    <property type="project" value="UniProtKB-EC"/>
</dbReference>
<evidence type="ECO:0000313" key="10">
    <source>
        <dbReference type="EMBL" id="GAP42381.1"/>
    </source>
</evidence>
<proteinExistence type="inferred from homology"/>
<dbReference type="EMBL" id="DF968182">
    <property type="protein sequence ID" value="GAP42381.1"/>
    <property type="molecule type" value="Genomic_DNA"/>
</dbReference>
<reference evidence="10" key="1">
    <citation type="journal article" date="2015" name="Genome Announc.">
        <title>Draft Genome Sequence of Bacteroidales Strain TBC1, a Novel Isolate from a Methanogenic Wastewater Treatment System.</title>
        <authorList>
            <person name="Tourlousse D.M."/>
            <person name="Matsuura N."/>
            <person name="Sun L."/>
            <person name="Toyonaga M."/>
            <person name="Kuroda K."/>
            <person name="Ohashi A."/>
            <person name="Cruz R."/>
            <person name="Yamaguchi T."/>
            <person name="Sekiguchi Y."/>
        </authorList>
    </citation>
    <scope>NUCLEOTIDE SEQUENCE [LARGE SCALE GENOMIC DNA]</scope>
    <source>
        <strain evidence="10">TBC1</strain>
    </source>
</reference>
<keyword evidence="4 7" id="KW-0408">Iron</keyword>
<feature type="domain" description="IspG C-terminal" evidence="9">
    <location>
        <begin position="479"/>
        <end position="567"/>
    </location>
</feature>
<dbReference type="GO" id="GO:0019288">
    <property type="term" value="P:isopentenyl diphosphate biosynthetic process, methylerythritol 4-phosphate pathway"/>
    <property type="evidence" value="ECO:0007669"/>
    <property type="project" value="UniProtKB-UniRule"/>
</dbReference>
<dbReference type="STRING" id="1678841.TBC1_11510"/>
<keyword evidence="2 7" id="KW-0479">Metal-binding</keyword>
<dbReference type="GO" id="GO:0005506">
    <property type="term" value="F:iron ion binding"/>
    <property type="evidence" value="ECO:0007669"/>
    <property type="project" value="InterPro"/>
</dbReference>
<dbReference type="InterPro" id="IPR045854">
    <property type="entry name" value="NO2/SO3_Rdtase_4Fe4S_sf"/>
</dbReference>
<keyword evidence="5 7" id="KW-0411">Iron-sulfur</keyword>
<dbReference type="Proteomes" id="UP000053091">
    <property type="component" value="Unassembled WGS sequence"/>
</dbReference>
<evidence type="ECO:0000256" key="2">
    <source>
        <dbReference type="ARBA" id="ARBA00022723"/>
    </source>
</evidence>
<dbReference type="InterPro" id="IPR011005">
    <property type="entry name" value="Dihydropteroate_synth-like_sf"/>
</dbReference>
<dbReference type="Gene3D" id="3.20.20.20">
    <property type="entry name" value="Dihydropteroate synthase-like"/>
    <property type="match status" value="1"/>
</dbReference>
<dbReference type="Pfam" id="PF26540">
    <property type="entry name" value="GcpE_C"/>
    <property type="match status" value="1"/>
</dbReference>
<evidence type="ECO:0000256" key="4">
    <source>
        <dbReference type="ARBA" id="ARBA00023004"/>
    </source>
</evidence>
<evidence type="ECO:0000256" key="7">
    <source>
        <dbReference type="HAMAP-Rule" id="MF_00159"/>
    </source>
</evidence>
<feature type="binding site" evidence="7">
    <location>
        <position position="486"/>
    </location>
    <ligand>
        <name>[4Fe-4S] cluster</name>
        <dbReference type="ChEBI" id="CHEBI:49883"/>
    </ligand>
</feature>
<feature type="binding site" evidence="7">
    <location>
        <position position="517"/>
    </location>
    <ligand>
        <name>[4Fe-4S] cluster</name>
        <dbReference type="ChEBI" id="CHEBI:49883"/>
    </ligand>
</feature>
<evidence type="ECO:0000256" key="5">
    <source>
        <dbReference type="ARBA" id="ARBA00023014"/>
    </source>
</evidence>
<feature type="domain" description="IspG TIM-barrel" evidence="8">
    <location>
        <begin position="6"/>
        <end position="273"/>
    </location>
</feature>
<dbReference type="FunFam" id="3.30.413.10:FF:000006">
    <property type="entry name" value="4-hydroxy-3-methylbut-2-en-1-yl diphosphate synthase (flavodoxin)"/>
    <property type="match status" value="1"/>
</dbReference>
<dbReference type="InterPro" id="IPR004588">
    <property type="entry name" value="IspG_bac-typ"/>
</dbReference>
<dbReference type="GO" id="GO:0046429">
    <property type="term" value="F:4-hydroxy-3-methylbut-2-en-1-yl diphosphate synthase activity (ferredoxin)"/>
    <property type="evidence" value="ECO:0007669"/>
    <property type="project" value="UniProtKB-UniRule"/>
</dbReference>
<dbReference type="EC" id="1.17.7.3" evidence="7"/>
<dbReference type="PANTHER" id="PTHR30454:SF0">
    <property type="entry name" value="4-HYDROXY-3-METHYLBUT-2-EN-1-YL DIPHOSPHATE SYNTHASE (FERREDOXIN), CHLOROPLASTIC"/>
    <property type="match status" value="1"/>
</dbReference>
<accession>A0A0S7BQA8</accession>
<keyword evidence="3 7" id="KW-0560">Oxidoreductase</keyword>
<dbReference type="SUPFAM" id="SSF51717">
    <property type="entry name" value="Dihydropteroate synthetase-like"/>
    <property type="match status" value="1"/>
</dbReference>
<dbReference type="NCBIfam" id="TIGR00612">
    <property type="entry name" value="ispG_gcpE"/>
    <property type="match status" value="1"/>
</dbReference>
<evidence type="ECO:0000259" key="8">
    <source>
        <dbReference type="Pfam" id="PF04551"/>
    </source>
</evidence>
<dbReference type="UniPathway" id="UPA00056">
    <property type="reaction ID" value="UER00096"/>
</dbReference>
<keyword evidence="11" id="KW-1185">Reference proteome</keyword>
<evidence type="ECO:0000256" key="1">
    <source>
        <dbReference type="ARBA" id="ARBA00022485"/>
    </source>
</evidence>
<evidence type="ECO:0000259" key="9">
    <source>
        <dbReference type="Pfam" id="PF26540"/>
    </source>
</evidence>
<dbReference type="InterPro" id="IPR058579">
    <property type="entry name" value="IspG_C"/>
</dbReference>
<feature type="binding site" evidence="7">
    <location>
        <position position="483"/>
    </location>
    <ligand>
        <name>[4Fe-4S] cluster</name>
        <dbReference type="ChEBI" id="CHEBI:49883"/>
    </ligand>
</feature>
<comment type="function">
    <text evidence="7">Converts 2C-methyl-D-erythritol 2,4-cyclodiphosphate (ME-2,4cPP) into 1-hydroxy-2-methyl-2-(E)-butenyl 4-diphosphate.</text>
</comment>
<dbReference type="Pfam" id="PF04551">
    <property type="entry name" value="GcpE"/>
    <property type="match status" value="1"/>
</dbReference>
<dbReference type="PIRSF" id="PIRSF037336">
    <property type="entry name" value="IspG_like"/>
    <property type="match status" value="1"/>
</dbReference>
<dbReference type="PANTHER" id="PTHR30454">
    <property type="entry name" value="4-HYDROXY-3-METHYLBUT-2-EN-1-YL DIPHOSPHATE SYNTHASE"/>
    <property type="match status" value="1"/>
</dbReference>
<dbReference type="SUPFAM" id="SSF56014">
    <property type="entry name" value="Nitrite and sulphite reductase 4Fe-4S domain-like"/>
    <property type="match status" value="1"/>
</dbReference>
<name>A0A0S7BQA8_9BACT</name>
<dbReference type="GO" id="GO:0016114">
    <property type="term" value="P:terpenoid biosynthetic process"/>
    <property type="evidence" value="ECO:0007669"/>
    <property type="project" value="InterPro"/>
</dbReference>
<dbReference type="InterPro" id="IPR058578">
    <property type="entry name" value="IspG_TIM"/>
</dbReference>
<feature type="binding site" evidence="7">
    <location>
        <position position="524"/>
    </location>
    <ligand>
        <name>[4Fe-4S] cluster</name>
        <dbReference type="ChEBI" id="CHEBI:49883"/>
    </ligand>
</feature>
<evidence type="ECO:0000256" key="3">
    <source>
        <dbReference type="ARBA" id="ARBA00023002"/>
    </source>
</evidence>
<dbReference type="HAMAP" id="MF_00159">
    <property type="entry name" value="IspG"/>
    <property type="match status" value="1"/>
</dbReference>
<comment type="cofactor">
    <cofactor evidence="7">
        <name>[4Fe-4S] cluster</name>
        <dbReference type="ChEBI" id="CHEBI:49883"/>
    </cofactor>
    <text evidence="7">Binds 1 [4Fe-4S] cluster.</text>
</comment>
<protein>
    <recommendedName>
        <fullName evidence="7">4-hydroxy-3-methylbut-2-en-1-yl diphosphate synthase (flavodoxin)</fullName>
        <ecNumber evidence="7">1.17.7.3</ecNumber>
    </recommendedName>
    <alternativeName>
        <fullName evidence="7">1-hydroxy-2-methyl-2-(E)-butenyl 4-diphosphate synthase</fullName>
    </alternativeName>
</protein>
<keyword evidence="1 7" id="KW-0004">4Fe-4S</keyword>
<comment type="pathway">
    <text evidence="7">Isoprenoid biosynthesis; isopentenyl diphosphate biosynthesis via DXP pathway; isopentenyl diphosphate from 1-deoxy-D-xylulose 5-phosphate: step 5/6.</text>
</comment>
<organism evidence="10">
    <name type="scientific">Lentimicrobium saccharophilum</name>
    <dbReference type="NCBI Taxonomy" id="1678841"/>
    <lineage>
        <taxon>Bacteria</taxon>
        <taxon>Pseudomonadati</taxon>
        <taxon>Bacteroidota</taxon>
        <taxon>Bacteroidia</taxon>
        <taxon>Bacteroidales</taxon>
        <taxon>Lentimicrobiaceae</taxon>
        <taxon>Lentimicrobium</taxon>
    </lineage>
</organism>
<evidence type="ECO:0000256" key="6">
    <source>
        <dbReference type="ARBA" id="ARBA00023229"/>
    </source>
</evidence>
<dbReference type="OrthoDB" id="9803214at2"/>
<dbReference type="PATRIC" id="fig|1678841.3.peg.583"/>
<dbReference type="Gene3D" id="3.30.413.10">
    <property type="entry name" value="Sulfite Reductase Hemoprotein, domain 1"/>
    <property type="match status" value="1"/>
</dbReference>
<gene>
    <name evidence="7" type="primary">ispG</name>
    <name evidence="10" type="ORF">TBC1_11510</name>
</gene>
<dbReference type="AlphaFoldDB" id="A0A0S7BQA8"/>
<evidence type="ECO:0000313" key="11">
    <source>
        <dbReference type="Proteomes" id="UP000053091"/>
    </source>
</evidence>